<feature type="compositionally biased region" description="Acidic residues" evidence="1">
    <location>
        <begin position="309"/>
        <end position="322"/>
    </location>
</feature>
<gene>
    <name evidence="3" type="ORF">PVAND_012184</name>
</gene>
<sequence length="355" mass="41691">MKSKEILRKRKRKSPLIARKFKIKREKFLLNKIVENLVQFIFLGISLYSNIITYSKELLHHSALKFTTFCKENLEKENTLLIIHENDDFLPNENFDLEHVVREIEESNESYMPLIYLMHLYGRFGLTWSITTEPGIPFLHTLFENVRGISEEVVNELRAFDCHDEIVNEIEEFMSFSLSLDAEAVRNFELNGWLSRWEIFILPDGRYKIRAKFEEQQINLLNVSNKFIMGEGSTNEPLIYSQKIRIYKSDIGFRTLSTTRRNDSIADFLCNLGHCYFTNLSYNAFVEAEVEAEQELEEVRSEDSNESREQEEEEEAENDDEAESCHHSSQESTNEIEVTVGELQYKEISSDEEDL</sequence>
<dbReference type="EMBL" id="JADBJN010000001">
    <property type="protein sequence ID" value="KAG5682863.1"/>
    <property type="molecule type" value="Genomic_DNA"/>
</dbReference>
<keyword evidence="2" id="KW-1133">Transmembrane helix</keyword>
<dbReference type="AlphaFoldDB" id="A0A9J6CLZ9"/>
<evidence type="ECO:0000256" key="1">
    <source>
        <dbReference type="SAM" id="MobiDB-lite"/>
    </source>
</evidence>
<proteinExistence type="predicted"/>
<comment type="caution">
    <text evidence="3">The sequence shown here is derived from an EMBL/GenBank/DDBJ whole genome shotgun (WGS) entry which is preliminary data.</text>
</comment>
<feature type="region of interest" description="Disordered" evidence="1">
    <location>
        <begin position="296"/>
        <end position="355"/>
    </location>
</feature>
<feature type="transmembrane region" description="Helical" evidence="2">
    <location>
        <begin position="29"/>
        <end position="48"/>
    </location>
</feature>
<organism evidence="3 4">
    <name type="scientific">Polypedilum vanderplanki</name>
    <name type="common">Sleeping chironomid midge</name>
    <dbReference type="NCBI Taxonomy" id="319348"/>
    <lineage>
        <taxon>Eukaryota</taxon>
        <taxon>Metazoa</taxon>
        <taxon>Ecdysozoa</taxon>
        <taxon>Arthropoda</taxon>
        <taxon>Hexapoda</taxon>
        <taxon>Insecta</taxon>
        <taxon>Pterygota</taxon>
        <taxon>Neoptera</taxon>
        <taxon>Endopterygota</taxon>
        <taxon>Diptera</taxon>
        <taxon>Nematocera</taxon>
        <taxon>Chironomoidea</taxon>
        <taxon>Chironomidae</taxon>
        <taxon>Chironominae</taxon>
        <taxon>Polypedilum</taxon>
        <taxon>Polypedilum</taxon>
    </lineage>
</organism>
<evidence type="ECO:0000313" key="4">
    <source>
        <dbReference type="Proteomes" id="UP001107558"/>
    </source>
</evidence>
<name>A0A9J6CLZ9_POLVA</name>
<evidence type="ECO:0000313" key="3">
    <source>
        <dbReference type="EMBL" id="KAG5682863.1"/>
    </source>
</evidence>
<reference evidence="3" key="1">
    <citation type="submission" date="2021-03" db="EMBL/GenBank/DDBJ databases">
        <title>Chromosome level genome of the anhydrobiotic midge Polypedilum vanderplanki.</title>
        <authorList>
            <person name="Yoshida Y."/>
            <person name="Kikawada T."/>
            <person name="Gusev O."/>
        </authorList>
    </citation>
    <scope>NUCLEOTIDE SEQUENCE</scope>
    <source>
        <strain evidence="3">NIAS01</strain>
        <tissue evidence="3">Whole body or cell culture</tissue>
    </source>
</reference>
<keyword evidence="2" id="KW-0472">Membrane</keyword>
<dbReference type="Proteomes" id="UP001107558">
    <property type="component" value="Chromosome 1"/>
</dbReference>
<keyword evidence="4" id="KW-1185">Reference proteome</keyword>
<protein>
    <submittedName>
        <fullName evidence="3">Uncharacterized protein</fullName>
    </submittedName>
</protein>
<keyword evidence="2" id="KW-0812">Transmembrane</keyword>
<evidence type="ECO:0000256" key="2">
    <source>
        <dbReference type="SAM" id="Phobius"/>
    </source>
</evidence>
<feature type="compositionally biased region" description="Basic and acidic residues" evidence="1">
    <location>
        <begin position="297"/>
        <end position="308"/>
    </location>
</feature>
<accession>A0A9J6CLZ9</accession>